<evidence type="ECO:0000313" key="2">
    <source>
        <dbReference type="EMBL" id="MPD01180.1"/>
    </source>
</evidence>
<protein>
    <submittedName>
        <fullName evidence="2">Uncharacterized protein</fullName>
    </submittedName>
</protein>
<proteinExistence type="predicted"/>
<organism evidence="2 3">
    <name type="scientific">Portunus trituberculatus</name>
    <name type="common">Swimming crab</name>
    <name type="synonym">Neptunus trituberculatus</name>
    <dbReference type="NCBI Taxonomy" id="210409"/>
    <lineage>
        <taxon>Eukaryota</taxon>
        <taxon>Metazoa</taxon>
        <taxon>Ecdysozoa</taxon>
        <taxon>Arthropoda</taxon>
        <taxon>Crustacea</taxon>
        <taxon>Multicrustacea</taxon>
        <taxon>Malacostraca</taxon>
        <taxon>Eumalacostraca</taxon>
        <taxon>Eucarida</taxon>
        <taxon>Decapoda</taxon>
        <taxon>Pleocyemata</taxon>
        <taxon>Brachyura</taxon>
        <taxon>Eubrachyura</taxon>
        <taxon>Portunoidea</taxon>
        <taxon>Portunidae</taxon>
        <taxon>Portuninae</taxon>
        <taxon>Portunus</taxon>
    </lineage>
</organism>
<dbReference type="Proteomes" id="UP000324222">
    <property type="component" value="Unassembled WGS sequence"/>
</dbReference>
<dbReference type="EMBL" id="VSRR010126072">
    <property type="protein sequence ID" value="MPD01180.1"/>
    <property type="molecule type" value="Genomic_DNA"/>
</dbReference>
<evidence type="ECO:0000256" key="1">
    <source>
        <dbReference type="SAM" id="MobiDB-lite"/>
    </source>
</evidence>
<evidence type="ECO:0000313" key="3">
    <source>
        <dbReference type="Proteomes" id="UP000324222"/>
    </source>
</evidence>
<comment type="caution">
    <text evidence="2">The sequence shown here is derived from an EMBL/GenBank/DDBJ whole genome shotgun (WGS) entry which is preliminary data.</text>
</comment>
<gene>
    <name evidence="2" type="ORF">E2C01_096698</name>
</gene>
<keyword evidence="3" id="KW-1185">Reference proteome</keyword>
<feature type="region of interest" description="Disordered" evidence="1">
    <location>
        <begin position="38"/>
        <end position="69"/>
    </location>
</feature>
<name>A0A5B7K2F7_PORTR</name>
<dbReference type="AlphaFoldDB" id="A0A5B7K2F7"/>
<accession>A0A5B7K2F7</accession>
<sequence>MLSYIRAERRGGSGGGREIKSAVSEALKGALGRHFNTSTDVIRSDGRGTAASGASGPHPRCPSTPLAAAHRHASVTSSIPPHQLLYLTVFNLFAARLHLYFLSFFTLTSTA</sequence>
<reference evidence="2 3" key="1">
    <citation type="submission" date="2019-05" db="EMBL/GenBank/DDBJ databases">
        <title>Another draft genome of Portunus trituberculatus and its Hox gene families provides insights of decapod evolution.</title>
        <authorList>
            <person name="Jeong J.-H."/>
            <person name="Song I."/>
            <person name="Kim S."/>
            <person name="Choi T."/>
            <person name="Kim D."/>
            <person name="Ryu S."/>
            <person name="Kim W."/>
        </authorList>
    </citation>
    <scope>NUCLEOTIDE SEQUENCE [LARGE SCALE GENOMIC DNA]</scope>
    <source>
        <tissue evidence="2">Muscle</tissue>
    </source>
</reference>